<reference evidence="7" key="2">
    <citation type="submission" date="2021-04" db="EMBL/GenBank/DDBJ databases">
        <authorList>
            <person name="Gilroy R."/>
        </authorList>
    </citation>
    <scope>NUCLEOTIDE SEQUENCE</scope>
    <source>
        <strain evidence="7">B5_2728</strain>
    </source>
</reference>
<proteinExistence type="inferred from homology"/>
<feature type="transmembrane region" description="Helical" evidence="6">
    <location>
        <begin position="66"/>
        <end position="87"/>
    </location>
</feature>
<name>A0A948WQZ3_9FIRM</name>
<dbReference type="Proteomes" id="UP000713596">
    <property type="component" value="Unassembled WGS sequence"/>
</dbReference>
<evidence type="ECO:0000256" key="6">
    <source>
        <dbReference type="SAM" id="Phobius"/>
    </source>
</evidence>
<accession>A0A948WQZ3</accession>
<keyword evidence="5 6" id="KW-0472">Membrane</keyword>
<feature type="transmembrane region" description="Helical" evidence="6">
    <location>
        <begin position="12"/>
        <end position="45"/>
    </location>
</feature>
<dbReference type="InterPro" id="IPR014227">
    <property type="entry name" value="YtvI-like"/>
</dbReference>
<comment type="subcellular location">
    <subcellularLocation>
        <location evidence="1">Membrane</location>
        <topology evidence="1">Multi-pass membrane protein</topology>
    </subcellularLocation>
</comment>
<feature type="transmembrane region" description="Helical" evidence="6">
    <location>
        <begin position="246"/>
        <end position="273"/>
    </location>
</feature>
<dbReference type="PANTHER" id="PTHR21716:SF68">
    <property type="entry name" value="TRANSPORT PROTEIN YTVI-RELATED"/>
    <property type="match status" value="1"/>
</dbReference>
<protein>
    <submittedName>
        <fullName evidence="7">Sporulation integral membrane protein YtvI</fullName>
    </submittedName>
</protein>
<evidence type="ECO:0000313" key="8">
    <source>
        <dbReference type="Proteomes" id="UP000713596"/>
    </source>
</evidence>
<keyword evidence="3 6" id="KW-0812">Transmembrane</keyword>
<evidence type="ECO:0000313" key="7">
    <source>
        <dbReference type="EMBL" id="MBU3805511.1"/>
    </source>
</evidence>
<evidence type="ECO:0000256" key="1">
    <source>
        <dbReference type="ARBA" id="ARBA00004141"/>
    </source>
</evidence>
<comment type="similarity">
    <text evidence="2">Belongs to the autoinducer-2 exporter (AI-2E) (TC 2.A.86) family.</text>
</comment>
<gene>
    <name evidence="7" type="primary">ytvI</name>
    <name evidence="7" type="ORF">H9882_01200</name>
</gene>
<dbReference type="PANTHER" id="PTHR21716">
    <property type="entry name" value="TRANSMEMBRANE PROTEIN"/>
    <property type="match status" value="1"/>
</dbReference>
<dbReference type="Pfam" id="PF01594">
    <property type="entry name" value="AI-2E_transport"/>
    <property type="match status" value="1"/>
</dbReference>
<dbReference type="AlphaFoldDB" id="A0A948WQZ3"/>
<keyword evidence="4 6" id="KW-1133">Transmembrane helix</keyword>
<reference evidence="7" key="1">
    <citation type="journal article" date="2021" name="PeerJ">
        <title>Extensive microbial diversity within the chicken gut microbiome revealed by metagenomics and culture.</title>
        <authorList>
            <person name="Gilroy R."/>
            <person name="Ravi A."/>
            <person name="Getino M."/>
            <person name="Pursley I."/>
            <person name="Horton D.L."/>
            <person name="Alikhan N.F."/>
            <person name="Baker D."/>
            <person name="Gharbi K."/>
            <person name="Hall N."/>
            <person name="Watson M."/>
            <person name="Adriaenssens E.M."/>
            <person name="Foster-Nyarko E."/>
            <person name="Jarju S."/>
            <person name="Secka A."/>
            <person name="Antonio M."/>
            <person name="Oren A."/>
            <person name="Chaudhuri R.R."/>
            <person name="La Ragione R."/>
            <person name="Hildebrand F."/>
            <person name="Pallen M.J."/>
        </authorList>
    </citation>
    <scope>NUCLEOTIDE SEQUENCE</scope>
    <source>
        <strain evidence="7">B5_2728</strain>
    </source>
</reference>
<comment type="caution">
    <text evidence="7">The sequence shown here is derived from an EMBL/GenBank/DDBJ whole genome shotgun (WGS) entry which is preliminary data.</text>
</comment>
<evidence type="ECO:0000256" key="3">
    <source>
        <dbReference type="ARBA" id="ARBA00022692"/>
    </source>
</evidence>
<organism evidence="7 8">
    <name type="scientific">Candidatus Allofournierella pullistercoris</name>
    <dbReference type="NCBI Taxonomy" id="2838597"/>
    <lineage>
        <taxon>Bacteria</taxon>
        <taxon>Bacillati</taxon>
        <taxon>Bacillota</taxon>
        <taxon>Clostridia</taxon>
        <taxon>Eubacteriales</taxon>
        <taxon>Oscillospiraceae</taxon>
        <taxon>Allofournierella</taxon>
    </lineage>
</organism>
<feature type="transmembrane region" description="Helical" evidence="6">
    <location>
        <begin position="280"/>
        <end position="300"/>
    </location>
</feature>
<evidence type="ECO:0000256" key="4">
    <source>
        <dbReference type="ARBA" id="ARBA00022989"/>
    </source>
</evidence>
<feature type="transmembrane region" description="Helical" evidence="6">
    <location>
        <begin position="320"/>
        <end position="346"/>
    </location>
</feature>
<feature type="transmembrane region" description="Helical" evidence="6">
    <location>
        <begin position="160"/>
        <end position="183"/>
    </location>
</feature>
<feature type="transmembrane region" description="Helical" evidence="6">
    <location>
        <begin position="217"/>
        <end position="240"/>
    </location>
</feature>
<dbReference type="GO" id="GO:0055085">
    <property type="term" value="P:transmembrane transport"/>
    <property type="evidence" value="ECO:0007669"/>
    <property type="project" value="TreeGrafter"/>
</dbReference>
<evidence type="ECO:0000256" key="2">
    <source>
        <dbReference type="ARBA" id="ARBA00009773"/>
    </source>
</evidence>
<dbReference type="NCBIfam" id="TIGR02872">
    <property type="entry name" value="spore_ytvI"/>
    <property type="match status" value="1"/>
</dbReference>
<sequence>MERKKTVIINGLYYGFILLLIYAALKYALPVVMPFALATLIVLFLKRPAQKLAQRFKCKEKTMRSILLVAVYVLIAALCMLFGAKILSQTGKFISGLPGLYTSTLLPAMNEFSQWVEQLASEFDPKAVATVNQAFNDMTSGLAQRITEFSSMAIGIVSSFLAAMPTLIVNTVLTVVSSFYLAADYENIRDTILRYLPKTWGQTLVQARSKFHQSVGVYLRSYTIIFFMTWGELLLGLSILRVPHTLLISVLIAICDIMPILGTGTVLIPWFIIAAILGNYPLSVGLVVLYLVITIIRNTVEPKLVGHQIGLHPLLTLMSMIVGAHLFGILGLFGFPVTLSVLLPLYDMRKQDNLQA</sequence>
<dbReference type="InterPro" id="IPR002549">
    <property type="entry name" value="AI-2E-like"/>
</dbReference>
<evidence type="ECO:0000256" key="5">
    <source>
        <dbReference type="ARBA" id="ARBA00023136"/>
    </source>
</evidence>
<dbReference type="GO" id="GO:0016020">
    <property type="term" value="C:membrane"/>
    <property type="evidence" value="ECO:0007669"/>
    <property type="project" value="UniProtKB-SubCell"/>
</dbReference>
<dbReference type="EMBL" id="JAHLFP010000007">
    <property type="protein sequence ID" value="MBU3805511.1"/>
    <property type="molecule type" value="Genomic_DNA"/>
</dbReference>